<dbReference type="RefSeq" id="WP_272092954.1">
    <property type="nucleotide sequence ID" value="NZ_JAQNDK010000001.1"/>
</dbReference>
<dbReference type="Pfam" id="PF13540">
    <property type="entry name" value="RCC1_2"/>
    <property type="match status" value="1"/>
</dbReference>
<feature type="domain" description="RCC1-like" evidence="2">
    <location>
        <begin position="108"/>
        <end position="351"/>
    </location>
</feature>
<dbReference type="InterPro" id="IPR051210">
    <property type="entry name" value="Ub_ligase/GEF_domain"/>
</dbReference>
<accession>A0ABT5BRC1</accession>
<organism evidence="3 4">
    <name type="scientific">Sorangium atrum</name>
    <dbReference type="NCBI Taxonomy" id="2995308"/>
    <lineage>
        <taxon>Bacteria</taxon>
        <taxon>Pseudomonadati</taxon>
        <taxon>Myxococcota</taxon>
        <taxon>Polyangia</taxon>
        <taxon>Polyangiales</taxon>
        <taxon>Polyangiaceae</taxon>
        <taxon>Sorangium</taxon>
    </lineage>
</organism>
<dbReference type="InterPro" id="IPR000408">
    <property type="entry name" value="Reg_chr_condens"/>
</dbReference>
<dbReference type="Gene3D" id="2.130.10.30">
    <property type="entry name" value="Regulator of chromosome condensation 1/beta-lactamase-inhibitor protein II"/>
    <property type="match status" value="2"/>
</dbReference>
<evidence type="ECO:0000259" key="2">
    <source>
        <dbReference type="Pfam" id="PF25390"/>
    </source>
</evidence>
<keyword evidence="4" id="KW-1185">Reference proteome</keyword>
<dbReference type="InterPro" id="IPR009091">
    <property type="entry name" value="RCC1/BLIP-II"/>
</dbReference>
<dbReference type="Proteomes" id="UP001217485">
    <property type="component" value="Unassembled WGS sequence"/>
</dbReference>
<dbReference type="PANTHER" id="PTHR22870">
    <property type="entry name" value="REGULATOR OF CHROMOSOME CONDENSATION"/>
    <property type="match status" value="1"/>
</dbReference>
<keyword evidence="1" id="KW-0677">Repeat</keyword>
<dbReference type="PROSITE" id="PS50012">
    <property type="entry name" value="RCC1_3"/>
    <property type="match status" value="4"/>
</dbReference>
<sequence length="354" mass="36334">MPNHIAAGGQHTCAVLSDTTVRCWGAGNASQLGQGRSGDSSVALAVPGVTGVVQIGLGYEFTCVRTNAAAASCWGANPSGALGNGGTAIEPSPAPVALAGVERLGDFALGHWHNCVIHGGGTLSCSGDNSRGQLGLGHVDMNDHPTPTALSVNGVERLALGYFHTCAASDDGSVHCWGSNGWGEVGNGTFSDEPVPTPTLVSGIDHPLQLAAGQQFSCALLQSRRVTCWGDNRNGQLGDGSTVFHTAPTTIEGLTDVVQIAAGRKHTCAVKSDGTLWCWGRNDVGQLGDGTQTERHMPTQITDLEGVVEVALGDLHTCALVDAGAIRCFGSNSNGQLGDGTMMDRSSPTDVVWP</sequence>
<name>A0ABT5BRC1_9BACT</name>
<evidence type="ECO:0000313" key="3">
    <source>
        <dbReference type="EMBL" id="MDC0676248.1"/>
    </source>
</evidence>
<reference evidence="3 4" key="1">
    <citation type="submission" date="2023-01" db="EMBL/GenBank/DDBJ databases">
        <title>Minimal conservation of predation-associated metabolite biosynthetic gene clusters underscores biosynthetic potential of Myxococcota including descriptions for ten novel species: Archangium lansinium sp. nov., Myxococcus landrumus sp. nov., Nannocystis bai.</title>
        <authorList>
            <person name="Ahearne A."/>
            <person name="Stevens C."/>
            <person name="Dowd S."/>
        </authorList>
    </citation>
    <scope>NUCLEOTIDE SEQUENCE [LARGE SCALE GENOMIC DNA]</scope>
    <source>
        <strain evidence="3 4">WIWO2</strain>
    </source>
</reference>
<proteinExistence type="predicted"/>
<dbReference type="PRINTS" id="PR00633">
    <property type="entry name" value="RCCNDNSATION"/>
</dbReference>
<dbReference type="InterPro" id="IPR058923">
    <property type="entry name" value="RCC1-like_dom"/>
</dbReference>
<dbReference type="SUPFAM" id="SSF50985">
    <property type="entry name" value="RCC1/BLIP-II"/>
    <property type="match status" value="1"/>
</dbReference>
<dbReference type="PANTHER" id="PTHR22870:SF408">
    <property type="entry name" value="OS09G0560450 PROTEIN"/>
    <property type="match status" value="1"/>
</dbReference>
<evidence type="ECO:0000313" key="4">
    <source>
        <dbReference type="Proteomes" id="UP001217485"/>
    </source>
</evidence>
<evidence type="ECO:0000256" key="1">
    <source>
        <dbReference type="ARBA" id="ARBA00022737"/>
    </source>
</evidence>
<gene>
    <name evidence="3" type="ORF">POL72_00745</name>
</gene>
<dbReference type="Pfam" id="PF25390">
    <property type="entry name" value="WD40_RLD"/>
    <property type="match status" value="1"/>
</dbReference>
<dbReference type="EMBL" id="JAQNDK010000001">
    <property type="protein sequence ID" value="MDC0676248.1"/>
    <property type="molecule type" value="Genomic_DNA"/>
</dbReference>
<protein>
    <recommendedName>
        <fullName evidence="2">RCC1-like domain-containing protein</fullName>
    </recommendedName>
</protein>
<comment type="caution">
    <text evidence="3">The sequence shown here is derived from an EMBL/GenBank/DDBJ whole genome shotgun (WGS) entry which is preliminary data.</text>
</comment>